<feature type="domain" description="LD-carboxypeptidase C-terminal" evidence="8">
    <location>
        <begin position="180"/>
        <end position="290"/>
    </location>
</feature>
<proteinExistence type="inferred from homology"/>
<keyword evidence="3" id="KW-0645">Protease</keyword>
<evidence type="ECO:0000259" key="7">
    <source>
        <dbReference type="Pfam" id="PF02016"/>
    </source>
</evidence>
<evidence type="ECO:0000256" key="3">
    <source>
        <dbReference type="ARBA" id="ARBA00022670"/>
    </source>
</evidence>
<name>D2PRW0_KRIFD</name>
<organism evidence="9 10">
    <name type="scientific">Kribbella flavida (strain DSM 17836 / JCM 10339 / NBRC 14399)</name>
    <dbReference type="NCBI Taxonomy" id="479435"/>
    <lineage>
        <taxon>Bacteria</taxon>
        <taxon>Bacillati</taxon>
        <taxon>Actinomycetota</taxon>
        <taxon>Actinomycetes</taxon>
        <taxon>Propionibacteriales</taxon>
        <taxon>Kribbellaceae</taxon>
        <taxon>Kribbella</taxon>
    </lineage>
</organism>
<dbReference type="PANTHER" id="PTHR30237">
    <property type="entry name" value="MURAMOYLTETRAPEPTIDE CARBOXYPEPTIDASE"/>
    <property type="match status" value="1"/>
</dbReference>
<dbReference type="InterPro" id="IPR003507">
    <property type="entry name" value="S66_fam"/>
</dbReference>
<keyword evidence="2 9" id="KW-0121">Carboxypeptidase</keyword>
<feature type="active site" description="Charge relay system" evidence="6">
    <location>
        <position position="275"/>
    </location>
</feature>
<keyword evidence="4" id="KW-0378">Hydrolase</keyword>
<evidence type="ECO:0000259" key="8">
    <source>
        <dbReference type="Pfam" id="PF17676"/>
    </source>
</evidence>
<dbReference type="RefSeq" id="WP_012917847.1">
    <property type="nucleotide sequence ID" value="NC_013729.1"/>
</dbReference>
<sequence length="305" mass="32496">MTDVRRPRRLVPGDRVAVVAPAGPIKAERLELGTKYLRDWGLEVEVMPSVLARDQRLPYLAGDDAARVADLRAAWLDDRYQGVFCGRGGYGVQRILPLLDLDELAAVEKVFVGFSDITGLHEGFNARGLVTVHGPMAAAVEQLGAEAGRERLRALLFEPESVTDLLAPAGARTVVPGTAEGRLLGGNLALLASSLGTPTLANPAGIVVLEDVSENGYRVDRMLTQLLRAGWFQHVTGLVIGDFSDTDEGALVAGVIRERLAPLGLPMVVGAAIGHEDLNLAVPLGLPVRLDATSATLQPLQVPFR</sequence>
<evidence type="ECO:0000256" key="1">
    <source>
        <dbReference type="ARBA" id="ARBA00010233"/>
    </source>
</evidence>
<comment type="similarity">
    <text evidence="1">Belongs to the peptidase S66 family.</text>
</comment>
<accession>D2PRW0</accession>
<dbReference type="HOGENOM" id="CLU_034346_3_1_11"/>
<dbReference type="Gene3D" id="3.50.30.60">
    <property type="entry name" value="LD-carboxypeptidase A C-terminal domain-like"/>
    <property type="match status" value="1"/>
</dbReference>
<evidence type="ECO:0000313" key="9">
    <source>
        <dbReference type="EMBL" id="ADB29290.1"/>
    </source>
</evidence>
<keyword evidence="5" id="KW-0720">Serine protease</keyword>
<dbReference type="InterPro" id="IPR027478">
    <property type="entry name" value="LdcA_N"/>
</dbReference>
<dbReference type="PANTHER" id="PTHR30237:SF2">
    <property type="entry name" value="MUREIN TETRAPEPTIDE CARBOXYPEPTIDASE"/>
    <property type="match status" value="1"/>
</dbReference>
<gene>
    <name evidence="9" type="ordered locus">Kfla_0161</name>
</gene>
<evidence type="ECO:0000313" key="10">
    <source>
        <dbReference type="Proteomes" id="UP000007967"/>
    </source>
</evidence>
<dbReference type="Pfam" id="PF02016">
    <property type="entry name" value="Peptidase_S66"/>
    <property type="match status" value="1"/>
</dbReference>
<dbReference type="SUPFAM" id="SSF52317">
    <property type="entry name" value="Class I glutamine amidotransferase-like"/>
    <property type="match status" value="1"/>
</dbReference>
<feature type="active site" description="Nucleophile" evidence="6">
    <location>
        <position position="115"/>
    </location>
</feature>
<dbReference type="Gene3D" id="3.40.50.10740">
    <property type="entry name" value="Class I glutamine amidotransferase-like"/>
    <property type="match status" value="1"/>
</dbReference>
<dbReference type="EMBL" id="CP001736">
    <property type="protein sequence ID" value="ADB29290.1"/>
    <property type="molecule type" value="Genomic_DNA"/>
</dbReference>
<dbReference type="CDD" id="cd07025">
    <property type="entry name" value="Peptidase_S66"/>
    <property type="match status" value="1"/>
</dbReference>
<dbReference type="STRING" id="479435.Kfla_0161"/>
<dbReference type="KEGG" id="kfl:Kfla_0161"/>
<dbReference type="InterPro" id="IPR029062">
    <property type="entry name" value="Class_I_gatase-like"/>
</dbReference>
<dbReference type="GO" id="GO:0006508">
    <property type="term" value="P:proteolysis"/>
    <property type="evidence" value="ECO:0007669"/>
    <property type="project" value="UniProtKB-KW"/>
</dbReference>
<feature type="active site" description="Charge relay system" evidence="6">
    <location>
        <position position="210"/>
    </location>
</feature>
<dbReference type="PIRSF" id="PIRSF028757">
    <property type="entry name" value="LD-carboxypeptidase"/>
    <property type="match status" value="1"/>
</dbReference>
<evidence type="ECO:0000256" key="2">
    <source>
        <dbReference type="ARBA" id="ARBA00022645"/>
    </source>
</evidence>
<dbReference type="SUPFAM" id="SSF141986">
    <property type="entry name" value="LD-carboxypeptidase A C-terminal domain-like"/>
    <property type="match status" value="1"/>
</dbReference>
<evidence type="ECO:0000256" key="5">
    <source>
        <dbReference type="ARBA" id="ARBA00022825"/>
    </source>
</evidence>
<dbReference type="GO" id="GO:0008236">
    <property type="term" value="F:serine-type peptidase activity"/>
    <property type="evidence" value="ECO:0007669"/>
    <property type="project" value="UniProtKB-KW"/>
</dbReference>
<dbReference type="AlphaFoldDB" id="D2PRW0"/>
<reference evidence="10" key="1">
    <citation type="submission" date="2009-09" db="EMBL/GenBank/DDBJ databases">
        <title>The complete genome of Kribbella flavida DSM 17836.</title>
        <authorList>
            <consortium name="US DOE Joint Genome Institute (JGI-PGF)"/>
            <person name="Lucas S."/>
            <person name="Copeland A."/>
            <person name="Lapidus A."/>
            <person name="Glavina del Rio T."/>
            <person name="Dalin E."/>
            <person name="Tice H."/>
            <person name="Bruce D."/>
            <person name="Goodwin L."/>
            <person name="Pitluck S."/>
            <person name="Kyrpides N."/>
            <person name="Mavromatis K."/>
            <person name="Ivanova N."/>
            <person name="Saunders E."/>
            <person name="Brettin T."/>
            <person name="Detter J.C."/>
            <person name="Han C."/>
            <person name="Larimer F."/>
            <person name="Land M."/>
            <person name="Hauser L."/>
            <person name="Markowitz V."/>
            <person name="Cheng J.-F."/>
            <person name="Hugenholtz P."/>
            <person name="Woyke T."/>
            <person name="Wu D."/>
            <person name="Pukall R."/>
            <person name="Klenk H.-P."/>
            <person name="Eisen J.A."/>
        </authorList>
    </citation>
    <scope>NUCLEOTIDE SEQUENCE [LARGE SCALE GENOMIC DNA]</scope>
    <source>
        <strain evidence="10">DSM 17836 / JCM 10339 / NBRC 14399</strain>
    </source>
</reference>
<dbReference type="Pfam" id="PF17676">
    <property type="entry name" value="Peptidase_S66C"/>
    <property type="match status" value="1"/>
</dbReference>
<evidence type="ECO:0000256" key="4">
    <source>
        <dbReference type="ARBA" id="ARBA00022801"/>
    </source>
</evidence>
<feature type="domain" description="LD-carboxypeptidase N-terminal" evidence="7">
    <location>
        <begin position="16"/>
        <end position="134"/>
    </location>
</feature>
<keyword evidence="10" id="KW-1185">Reference proteome</keyword>
<evidence type="ECO:0000256" key="6">
    <source>
        <dbReference type="PIRSR" id="PIRSR028757-1"/>
    </source>
</evidence>
<dbReference type="GO" id="GO:0004180">
    <property type="term" value="F:carboxypeptidase activity"/>
    <property type="evidence" value="ECO:0007669"/>
    <property type="project" value="UniProtKB-KW"/>
</dbReference>
<protein>
    <submittedName>
        <fullName evidence="9">Peptidase U61 LD-carboxypeptidase A</fullName>
    </submittedName>
</protein>
<dbReference type="InterPro" id="IPR040449">
    <property type="entry name" value="Peptidase_S66_N"/>
</dbReference>
<dbReference type="InterPro" id="IPR027461">
    <property type="entry name" value="Carboxypeptidase_A_C_sf"/>
</dbReference>
<dbReference type="InterPro" id="IPR040921">
    <property type="entry name" value="Peptidase_S66C"/>
</dbReference>
<dbReference type="Proteomes" id="UP000007967">
    <property type="component" value="Chromosome"/>
</dbReference>
<reference evidence="9 10" key="2">
    <citation type="journal article" date="2010" name="Stand. Genomic Sci.">
        <title>Complete genome sequence of Kribbella flavida type strain (IFO 14399).</title>
        <authorList>
            <person name="Pukall R."/>
            <person name="Lapidus A."/>
            <person name="Glavina Del Rio T."/>
            <person name="Copeland A."/>
            <person name="Tice H."/>
            <person name="Cheng J.-F."/>
            <person name="Lucas S."/>
            <person name="Chen F."/>
            <person name="Nolan M."/>
            <person name="LaButti K."/>
            <person name="Pati A."/>
            <person name="Ivanova N."/>
            <person name="Mavrommatis K."/>
            <person name="Mikhailova N."/>
            <person name="Pitluck S."/>
            <person name="Bruce D."/>
            <person name="Goodwin L."/>
            <person name="Land M."/>
            <person name="Hauser L."/>
            <person name="Chang Y.-J."/>
            <person name="Jeffries C.D."/>
            <person name="Chen A."/>
            <person name="Palaniappan K."/>
            <person name="Chain P."/>
            <person name="Rohde M."/>
            <person name="Goeker M."/>
            <person name="Bristow J."/>
            <person name="Eisen J.A."/>
            <person name="Markowitz V."/>
            <person name="Hugenholtz P."/>
            <person name="Kyrpides N.C."/>
            <person name="Klenk H.-P."/>
            <person name="Brettin T."/>
        </authorList>
    </citation>
    <scope>NUCLEOTIDE SEQUENCE [LARGE SCALE GENOMIC DNA]</scope>
    <source>
        <strain evidence="10">DSM 17836 / JCM 10339 / NBRC 14399</strain>
    </source>
</reference>
<dbReference type="MEROPS" id="S66.001"/>
<dbReference type="eggNOG" id="COG1619">
    <property type="taxonomic scope" value="Bacteria"/>
</dbReference>